<feature type="domain" description="RRM" evidence="5">
    <location>
        <begin position="82"/>
        <end position="160"/>
    </location>
</feature>
<dbReference type="SMART" id="SM00360">
    <property type="entry name" value="RRM"/>
    <property type="match status" value="1"/>
</dbReference>
<dbReference type="PROSITE" id="PS50102">
    <property type="entry name" value="RRM"/>
    <property type="match status" value="1"/>
</dbReference>
<dbReference type="Proteomes" id="UP000076502">
    <property type="component" value="Unassembled WGS sequence"/>
</dbReference>
<dbReference type="OrthoDB" id="21467at2759"/>
<dbReference type="GO" id="GO:0005730">
    <property type="term" value="C:nucleolus"/>
    <property type="evidence" value="ECO:0007669"/>
    <property type="project" value="UniProtKB-SubCell"/>
</dbReference>
<keyword evidence="7" id="KW-1185">Reference proteome</keyword>
<evidence type="ECO:0000256" key="1">
    <source>
        <dbReference type="ARBA" id="ARBA00004604"/>
    </source>
</evidence>
<dbReference type="InterPro" id="IPR012677">
    <property type="entry name" value="Nucleotide-bd_a/b_plait_sf"/>
</dbReference>
<organism evidence="6 7">
    <name type="scientific">Dufourea novaeangliae</name>
    <name type="common">Sweat bee</name>
    <dbReference type="NCBI Taxonomy" id="178035"/>
    <lineage>
        <taxon>Eukaryota</taxon>
        <taxon>Metazoa</taxon>
        <taxon>Ecdysozoa</taxon>
        <taxon>Arthropoda</taxon>
        <taxon>Hexapoda</taxon>
        <taxon>Insecta</taxon>
        <taxon>Pterygota</taxon>
        <taxon>Neoptera</taxon>
        <taxon>Endopterygota</taxon>
        <taxon>Hymenoptera</taxon>
        <taxon>Apocrita</taxon>
        <taxon>Aculeata</taxon>
        <taxon>Apoidea</taxon>
        <taxon>Anthophila</taxon>
        <taxon>Halictidae</taxon>
        <taxon>Rophitinae</taxon>
        <taxon>Dufourea</taxon>
    </lineage>
</organism>
<dbReference type="GO" id="GO:0003723">
    <property type="term" value="F:RNA binding"/>
    <property type="evidence" value="ECO:0007669"/>
    <property type="project" value="UniProtKB-UniRule"/>
</dbReference>
<gene>
    <name evidence="6" type="ORF">WN55_04189</name>
</gene>
<evidence type="ECO:0000259" key="5">
    <source>
        <dbReference type="PROSITE" id="PS50102"/>
    </source>
</evidence>
<dbReference type="STRING" id="178035.A0A154PM34"/>
<dbReference type="SUPFAM" id="SSF54928">
    <property type="entry name" value="RNA-binding domain, RBD"/>
    <property type="match status" value="1"/>
</dbReference>
<proteinExistence type="predicted"/>
<name>A0A154PM34_DUFNO</name>
<keyword evidence="3" id="KW-0539">Nucleus</keyword>
<protein>
    <submittedName>
        <fullName evidence="6">MKI67 FHA domain-interacting nucleolar phosphoprotein-like</fullName>
    </submittedName>
</protein>
<accession>A0A154PM34</accession>
<evidence type="ECO:0000313" key="6">
    <source>
        <dbReference type="EMBL" id="KZC12338.1"/>
    </source>
</evidence>
<keyword evidence="2 4" id="KW-0694">RNA-binding</keyword>
<evidence type="ECO:0000256" key="3">
    <source>
        <dbReference type="ARBA" id="ARBA00023242"/>
    </source>
</evidence>
<evidence type="ECO:0000256" key="4">
    <source>
        <dbReference type="PROSITE-ProRule" id="PRU00176"/>
    </source>
</evidence>
<evidence type="ECO:0000313" key="7">
    <source>
        <dbReference type="Proteomes" id="UP000076502"/>
    </source>
</evidence>
<dbReference type="CDD" id="cd12307">
    <property type="entry name" value="RRM_NIFK_like"/>
    <property type="match status" value="1"/>
</dbReference>
<dbReference type="OMA" id="EQMKDYF"/>
<dbReference type="Gene3D" id="3.30.70.330">
    <property type="match status" value="1"/>
</dbReference>
<evidence type="ECO:0000256" key="2">
    <source>
        <dbReference type="ARBA" id="ARBA00022884"/>
    </source>
</evidence>
<dbReference type="Pfam" id="PF00076">
    <property type="entry name" value="RRM_1"/>
    <property type="match status" value="1"/>
</dbReference>
<dbReference type="PANTHER" id="PTHR46754">
    <property type="entry name" value="MKI67 FHA DOMAIN-INTERACTING NUCLEOLAR PHOSPHOPROTEIN"/>
    <property type="match status" value="1"/>
</dbReference>
<sequence>MKLKKKANTVRIPPLKRAIKVNRKSSDIEGESAVSKALKNVRKVFEKKTVESTNEEPKLPIKSYRTKKTKQRLRKKQVYPRGIVYVGHIPHGFYEEQMTDYFKQFGKVTRVRVARSKNTGKSRGYGYIEFMHPEVAKIAAETMHNYLMCGRLLKATYIPPERQHPRYFAGKPWTEKVYPKKENRNAVNKVRNANPKKQEHARFVQSTRDKLSALEKKLKEKGFDLKFVPASDVKA</sequence>
<dbReference type="EMBL" id="KQ434946">
    <property type="protein sequence ID" value="KZC12338.1"/>
    <property type="molecule type" value="Genomic_DNA"/>
</dbReference>
<dbReference type="AlphaFoldDB" id="A0A154PM34"/>
<dbReference type="InterPro" id="IPR000504">
    <property type="entry name" value="RRM_dom"/>
</dbReference>
<comment type="subcellular location">
    <subcellularLocation>
        <location evidence="1">Nucleus</location>
        <location evidence="1">Nucleolus</location>
    </subcellularLocation>
</comment>
<reference evidence="6 7" key="1">
    <citation type="submission" date="2015-07" db="EMBL/GenBank/DDBJ databases">
        <title>The genome of Dufourea novaeangliae.</title>
        <authorList>
            <person name="Pan H."/>
            <person name="Kapheim K."/>
        </authorList>
    </citation>
    <scope>NUCLEOTIDE SEQUENCE [LARGE SCALE GENOMIC DNA]</scope>
    <source>
        <strain evidence="6">0120121106</strain>
        <tissue evidence="6">Whole body</tissue>
    </source>
</reference>
<dbReference type="InterPro" id="IPR035979">
    <property type="entry name" value="RBD_domain_sf"/>
</dbReference>